<proteinExistence type="predicted"/>
<dbReference type="Proteomes" id="UP001055247">
    <property type="component" value="Unassembled WGS sequence"/>
</dbReference>
<protein>
    <submittedName>
        <fullName evidence="1">Uncharacterized protein</fullName>
    </submittedName>
</protein>
<reference evidence="1" key="2">
    <citation type="submission" date="2021-08" db="EMBL/GenBank/DDBJ databases">
        <authorList>
            <person name="Tani A."/>
            <person name="Ola A."/>
            <person name="Ogura Y."/>
            <person name="Katsura K."/>
            <person name="Hayashi T."/>
        </authorList>
    </citation>
    <scope>NUCLEOTIDE SEQUENCE</scope>
    <source>
        <strain evidence="1">DSM 16372</strain>
    </source>
</reference>
<evidence type="ECO:0000313" key="2">
    <source>
        <dbReference type="Proteomes" id="UP001055247"/>
    </source>
</evidence>
<dbReference type="RefSeq" id="WP_066918626.1">
    <property type="nucleotide sequence ID" value="NZ_BPQO01000018.1"/>
</dbReference>
<comment type="caution">
    <text evidence="1">The sequence shown here is derived from an EMBL/GenBank/DDBJ whole genome shotgun (WGS) entry which is preliminary data.</text>
</comment>
<sequence>MPDIIVLRPSPDWPRFDLCESRAFLSGVGFDPDLVIDFAAVWDRTFTRDYRSVREAVKQLALASYRAVAGATLVPLAAFVPGSCAPGDRILFADDDDWLSPGLFGALPAPGPETGPDGYRWGSLRIGLDFDPTAPGAPFCAARPLGEIVYTNNYALSGRGLVRAGVAGAGEHTAAQRTFGAADFQVEDCPLYLSCAVKHPCSTVAVRAQMAAGFREAPERFLERFQRALEEAVVPPEGSWVAPRLEALRTLFADIRSR</sequence>
<reference evidence="1" key="1">
    <citation type="journal article" date="2016" name="Front. Microbiol.">
        <title>Genome Sequence of the Piezophilic, Mesophilic Sulfate-Reducing Bacterium Desulfovibrio indicus J2T.</title>
        <authorList>
            <person name="Cao J."/>
            <person name="Maignien L."/>
            <person name="Shao Z."/>
            <person name="Alain K."/>
            <person name="Jebbar M."/>
        </authorList>
    </citation>
    <scope>NUCLEOTIDE SEQUENCE</scope>
    <source>
        <strain evidence="1">DSM 16372</strain>
    </source>
</reference>
<organism evidence="1 2">
    <name type="scientific">Methylobacterium hispanicum</name>
    <dbReference type="NCBI Taxonomy" id="270350"/>
    <lineage>
        <taxon>Bacteria</taxon>
        <taxon>Pseudomonadati</taxon>
        <taxon>Pseudomonadota</taxon>
        <taxon>Alphaproteobacteria</taxon>
        <taxon>Hyphomicrobiales</taxon>
        <taxon>Methylobacteriaceae</taxon>
        <taxon>Methylobacterium</taxon>
    </lineage>
</organism>
<gene>
    <name evidence="1" type="ORF">BHAOGJBA_4028</name>
</gene>
<dbReference type="EMBL" id="BPQO01000018">
    <property type="protein sequence ID" value="GJD90489.1"/>
    <property type="molecule type" value="Genomic_DNA"/>
</dbReference>
<keyword evidence="2" id="KW-1185">Reference proteome</keyword>
<accession>A0AAV4ZQR0</accession>
<evidence type="ECO:0000313" key="1">
    <source>
        <dbReference type="EMBL" id="GJD90489.1"/>
    </source>
</evidence>
<dbReference type="AlphaFoldDB" id="A0AAV4ZQR0"/>
<name>A0AAV4ZQR0_9HYPH</name>